<dbReference type="Gene3D" id="3.40.50.2000">
    <property type="entry name" value="Glycogen Phosphorylase B"/>
    <property type="match status" value="2"/>
</dbReference>
<sequence>MKKVLIVIGTRPEAIKMAPVFKCLNNYHNQFRTKICITAQHREMLDNVLDFFNIKPDYDLNLMSPNQTLEEIFAKIITECSKVYFDFKPDYIFVHGDTITCLGASYAAFLQKIKICHVEAGLRTYNKYSPFPEEINRQLVSKLTDYHFAPTQLSQKNLISEKIKKTNIIITGNTVIDALKESIKIVNQENFNNKEIKYLTEIIVTKKIILVTSHRRENFGEGILQICQALKGIAIDNPDVQIIFPVHLNPNIKEVVNTQLNDIVNISLITPLSYPSFVWLMDKCYFIITDSGGIQEEAPSLGKPVLVMRDNTERPEAVTAGTVILVGTNSEKITSVSNELLRNHTYYNSFSKKNNPYGDGKASQRIVDFLIKKNNNEN</sequence>
<reference evidence="6 7" key="1">
    <citation type="submission" date="2018-07" db="EMBL/GenBank/DDBJ databases">
        <title>Genome analysis of Runella aurantiaca.</title>
        <authorList>
            <person name="Yang X."/>
        </authorList>
    </citation>
    <scope>NUCLEOTIDE SEQUENCE [LARGE SCALE GENOMIC DNA]</scope>
    <source>
        <strain evidence="6 7">YX9</strain>
    </source>
</reference>
<evidence type="ECO:0000256" key="4">
    <source>
        <dbReference type="RuleBase" id="RU003513"/>
    </source>
</evidence>
<dbReference type="GO" id="GO:0008761">
    <property type="term" value="F:UDP-N-acetylglucosamine 2-epimerase activity"/>
    <property type="evidence" value="ECO:0007669"/>
    <property type="project" value="UniProtKB-EC"/>
</dbReference>
<accession>A0A369IBM8</accession>
<evidence type="ECO:0000313" key="7">
    <source>
        <dbReference type="Proteomes" id="UP000253141"/>
    </source>
</evidence>
<dbReference type="Proteomes" id="UP000253141">
    <property type="component" value="Unassembled WGS sequence"/>
</dbReference>
<comment type="caution">
    <text evidence="6">The sequence shown here is derived from an EMBL/GenBank/DDBJ whole genome shotgun (WGS) entry which is preliminary data.</text>
</comment>
<proteinExistence type="inferred from homology"/>
<evidence type="ECO:0000259" key="5">
    <source>
        <dbReference type="Pfam" id="PF02350"/>
    </source>
</evidence>
<dbReference type="RefSeq" id="WP_114460660.1">
    <property type="nucleotide sequence ID" value="NZ_QPIW01000005.1"/>
</dbReference>
<dbReference type="InterPro" id="IPR003331">
    <property type="entry name" value="UDP_GlcNAc_Epimerase_2_dom"/>
</dbReference>
<dbReference type="PANTHER" id="PTHR43174">
    <property type="entry name" value="UDP-N-ACETYLGLUCOSAMINE 2-EPIMERASE"/>
    <property type="match status" value="1"/>
</dbReference>
<dbReference type="Pfam" id="PF02350">
    <property type="entry name" value="Epimerase_2"/>
    <property type="match status" value="1"/>
</dbReference>
<dbReference type="AlphaFoldDB" id="A0A369IBM8"/>
<name>A0A369IBM8_9BACT</name>
<organism evidence="6 7">
    <name type="scientific">Runella aurantiaca</name>
    <dbReference type="NCBI Taxonomy" id="2282308"/>
    <lineage>
        <taxon>Bacteria</taxon>
        <taxon>Pseudomonadati</taxon>
        <taxon>Bacteroidota</taxon>
        <taxon>Cytophagia</taxon>
        <taxon>Cytophagales</taxon>
        <taxon>Spirosomataceae</taxon>
        <taxon>Runella</taxon>
    </lineage>
</organism>
<keyword evidence="7" id="KW-1185">Reference proteome</keyword>
<gene>
    <name evidence="6" type="ORF">DVG78_08425</name>
</gene>
<dbReference type="NCBIfam" id="TIGR00236">
    <property type="entry name" value="wecB"/>
    <property type="match status" value="1"/>
</dbReference>
<evidence type="ECO:0000256" key="3">
    <source>
        <dbReference type="ARBA" id="ARBA00038858"/>
    </source>
</evidence>
<protein>
    <recommendedName>
        <fullName evidence="3">UDP-N-acetylglucosamine 2-epimerase (non-hydrolyzing)</fullName>
        <ecNumber evidence="3">5.1.3.14</ecNumber>
    </recommendedName>
</protein>
<dbReference type="OrthoDB" id="9803238at2"/>
<evidence type="ECO:0000256" key="1">
    <source>
        <dbReference type="ARBA" id="ARBA00023235"/>
    </source>
</evidence>
<comment type="similarity">
    <text evidence="2 4">Belongs to the UDP-N-acetylglucosamine 2-epimerase family.</text>
</comment>
<feature type="domain" description="UDP-N-acetylglucosamine 2-epimerase" evidence="5">
    <location>
        <begin position="28"/>
        <end position="370"/>
    </location>
</feature>
<evidence type="ECO:0000313" key="6">
    <source>
        <dbReference type="EMBL" id="RDB06280.1"/>
    </source>
</evidence>
<keyword evidence="1 4" id="KW-0413">Isomerase</keyword>
<dbReference type="EC" id="5.1.3.14" evidence="3"/>
<dbReference type="SUPFAM" id="SSF53756">
    <property type="entry name" value="UDP-Glycosyltransferase/glycogen phosphorylase"/>
    <property type="match status" value="1"/>
</dbReference>
<evidence type="ECO:0000256" key="2">
    <source>
        <dbReference type="ARBA" id="ARBA00038209"/>
    </source>
</evidence>
<dbReference type="PANTHER" id="PTHR43174:SF2">
    <property type="entry name" value="UDP-N-ACETYLGLUCOSAMINE 2-EPIMERASE"/>
    <property type="match status" value="1"/>
</dbReference>
<dbReference type="EMBL" id="QPIW01000005">
    <property type="protein sequence ID" value="RDB06280.1"/>
    <property type="molecule type" value="Genomic_DNA"/>
</dbReference>
<dbReference type="CDD" id="cd03786">
    <property type="entry name" value="GTB_UDP-GlcNAc_2-Epimerase"/>
    <property type="match status" value="1"/>
</dbReference>
<dbReference type="InterPro" id="IPR029767">
    <property type="entry name" value="WecB-like"/>
</dbReference>